<protein>
    <submittedName>
        <fullName evidence="2">Uncharacterized protein</fullName>
    </submittedName>
</protein>
<dbReference type="AlphaFoldDB" id="A0A370TJ72"/>
<comment type="caution">
    <text evidence="2">The sequence shown here is derived from an EMBL/GenBank/DDBJ whole genome shotgun (WGS) entry which is preliminary data.</text>
</comment>
<proteinExistence type="predicted"/>
<dbReference type="EMBL" id="NPIC01000006">
    <property type="protein sequence ID" value="RDL35398.1"/>
    <property type="molecule type" value="Genomic_DNA"/>
</dbReference>
<gene>
    <name evidence="2" type="ORF">BP5553_07329</name>
</gene>
<organism evidence="2 3">
    <name type="scientific">Venustampulla echinocandica</name>
    <dbReference type="NCBI Taxonomy" id="2656787"/>
    <lineage>
        <taxon>Eukaryota</taxon>
        <taxon>Fungi</taxon>
        <taxon>Dikarya</taxon>
        <taxon>Ascomycota</taxon>
        <taxon>Pezizomycotina</taxon>
        <taxon>Leotiomycetes</taxon>
        <taxon>Helotiales</taxon>
        <taxon>Pleuroascaceae</taxon>
        <taxon>Venustampulla</taxon>
    </lineage>
</organism>
<evidence type="ECO:0000313" key="3">
    <source>
        <dbReference type="Proteomes" id="UP000254866"/>
    </source>
</evidence>
<reference evidence="2 3" key="1">
    <citation type="journal article" date="2018" name="IMA Fungus">
        <title>IMA Genome-F 9: Draft genome sequence of Annulohypoxylon stygium, Aspergillus mulundensis, Berkeleyomyces basicola (syn. Thielaviopsis basicola), Ceratocystis smalleyi, two Cercospora beticola strains, Coleophoma cylindrospora, Fusarium fracticaudum, Phialophora cf. hyalina, and Morchella septimelata.</title>
        <authorList>
            <person name="Wingfield B.D."/>
            <person name="Bills G.F."/>
            <person name="Dong Y."/>
            <person name="Huang W."/>
            <person name="Nel W.J."/>
            <person name="Swalarsk-Parry B.S."/>
            <person name="Vaghefi N."/>
            <person name="Wilken P.M."/>
            <person name="An Z."/>
            <person name="de Beer Z.W."/>
            <person name="De Vos L."/>
            <person name="Chen L."/>
            <person name="Duong T.A."/>
            <person name="Gao Y."/>
            <person name="Hammerbacher A."/>
            <person name="Kikkert J.R."/>
            <person name="Li Y."/>
            <person name="Li H."/>
            <person name="Li K."/>
            <person name="Li Q."/>
            <person name="Liu X."/>
            <person name="Ma X."/>
            <person name="Naidoo K."/>
            <person name="Pethybridge S.J."/>
            <person name="Sun J."/>
            <person name="Steenkamp E.T."/>
            <person name="van der Nest M.A."/>
            <person name="van Wyk S."/>
            <person name="Wingfield M.J."/>
            <person name="Xiong C."/>
            <person name="Yue Q."/>
            <person name="Zhang X."/>
        </authorList>
    </citation>
    <scope>NUCLEOTIDE SEQUENCE [LARGE SCALE GENOMIC DNA]</scope>
    <source>
        <strain evidence="2 3">BP 5553</strain>
    </source>
</reference>
<evidence type="ECO:0000313" key="2">
    <source>
        <dbReference type="EMBL" id="RDL35398.1"/>
    </source>
</evidence>
<feature type="compositionally biased region" description="Low complexity" evidence="1">
    <location>
        <begin position="15"/>
        <end position="25"/>
    </location>
</feature>
<sequence length="77" mass="8694">MPTSSPDKQAHKANQKNQPQAQQYQERQSVAANLEELDKPLSQQGNSQMLCRWLQAPVDTDFWTAEAPRKGSLLSQL</sequence>
<dbReference type="Proteomes" id="UP000254866">
    <property type="component" value="Unassembled WGS sequence"/>
</dbReference>
<dbReference type="RefSeq" id="XP_031868221.1">
    <property type="nucleotide sequence ID" value="XM_032015952.1"/>
</dbReference>
<accession>A0A370TJ72</accession>
<feature type="region of interest" description="Disordered" evidence="1">
    <location>
        <begin position="1"/>
        <end position="28"/>
    </location>
</feature>
<name>A0A370TJ72_9HELO</name>
<keyword evidence="3" id="KW-1185">Reference proteome</keyword>
<dbReference type="GeneID" id="43600178"/>
<evidence type="ECO:0000256" key="1">
    <source>
        <dbReference type="SAM" id="MobiDB-lite"/>
    </source>
</evidence>